<evidence type="ECO:0000256" key="6">
    <source>
        <dbReference type="SAM" id="SignalP"/>
    </source>
</evidence>
<feature type="chain" id="PRO_5040247601" evidence="6">
    <location>
        <begin position="26"/>
        <end position="404"/>
    </location>
</feature>
<evidence type="ECO:0000256" key="2">
    <source>
        <dbReference type="ARBA" id="ARBA00022670"/>
    </source>
</evidence>
<dbReference type="GO" id="GO:0004252">
    <property type="term" value="F:serine-type endopeptidase activity"/>
    <property type="evidence" value="ECO:0007669"/>
    <property type="project" value="InterPro"/>
</dbReference>
<dbReference type="GO" id="GO:0005615">
    <property type="term" value="C:extracellular space"/>
    <property type="evidence" value="ECO:0007669"/>
    <property type="project" value="TreeGrafter"/>
</dbReference>
<dbReference type="EMBL" id="CAJVPQ010011091">
    <property type="protein sequence ID" value="CAG8725616.1"/>
    <property type="molecule type" value="Genomic_DNA"/>
</dbReference>
<dbReference type="InterPro" id="IPR015500">
    <property type="entry name" value="Peptidase_S8_subtilisin-rel"/>
</dbReference>
<feature type="signal peptide" evidence="6">
    <location>
        <begin position="1"/>
        <end position="25"/>
    </location>
</feature>
<reference evidence="8" key="1">
    <citation type="submission" date="2021-06" db="EMBL/GenBank/DDBJ databases">
        <authorList>
            <person name="Kallberg Y."/>
            <person name="Tangrot J."/>
            <person name="Rosling A."/>
        </authorList>
    </citation>
    <scope>NUCLEOTIDE SEQUENCE</scope>
    <source>
        <strain evidence="8">UK204</strain>
    </source>
</reference>
<comment type="similarity">
    <text evidence="1 5">Belongs to the peptidase S8 family.</text>
</comment>
<keyword evidence="6" id="KW-0732">Signal</keyword>
<evidence type="ECO:0000313" key="9">
    <source>
        <dbReference type="Proteomes" id="UP000789570"/>
    </source>
</evidence>
<gene>
    <name evidence="8" type="ORF">FCALED_LOCUS14646</name>
</gene>
<sequence>MIFCKFLKIFSSFAFISLFITFIEPAEIDCPKEPTNPNEPLKSYVVLFKASFNPPISNSSATVWENHVNMIKKCLNKQMIKSYEHINGLPNGNEMIYDFSVEGQFTGYSGKFTDSFMINHVLTISELLMVADVSVTIKDGIRFEKRNKPKVNIKSEPTHLKHLDRIDQKNFPLDGKYSYPSSSGKGVNVYIIDTHGTMVAGIIGGHFFGVAKKTNLIGVKVLNATGSGTTVDFLNALSYVIHQHVKSENKKTVINLSFSFESKMEAVNMLVEKAIGLGIIIVVAAGNEANDACGSSPPSVPDAITVGATELNNHIANFSDFGPCVDIFAPGVDIETTGPDSPLDTRIESGTSLSAPIVTGAVALLLGEKYLSTDEVTKELIKISTKNVIKGLENLPETPNRFLR</sequence>
<dbReference type="SUPFAM" id="SSF52743">
    <property type="entry name" value="Subtilisin-like"/>
    <property type="match status" value="1"/>
</dbReference>
<evidence type="ECO:0000256" key="4">
    <source>
        <dbReference type="ARBA" id="ARBA00022825"/>
    </source>
</evidence>
<organism evidence="8 9">
    <name type="scientific">Funneliformis caledonium</name>
    <dbReference type="NCBI Taxonomy" id="1117310"/>
    <lineage>
        <taxon>Eukaryota</taxon>
        <taxon>Fungi</taxon>
        <taxon>Fungi incertae sedis</taxon>
        <taxon>Mucoromycota</taxon>
        <taxon>Glomeromycotina</taxon>
        <taxon>Glomeromycetes</taxon>
        <taxon>Glomerales</taxon>
        <taxon>Glomeraceae</taxon>
        <taxon>Funneliformis</taxon>
    </lineage>
</organism>
<keyword evidence="3" id="KW-0378">Hydrolase</keyword>
<dbReference type="Proteomes" id="UP000789570">
    <property type="component" value="Unassembled WGS sequence"/>
</dbReference>
<comment type="caution">
    <text evidence="8">The sequence shown here is derived from an EMBL/GenBank/DDBJ whole genome shotgun (WGS) entry which is preliminary data.</text>
</comment>
<dbReference type="InterPro" id="IPR023828">
    <property type="entry name" value="Peptidase_S8_Ser-AS"/>
</dbReference>
<keyword evidence="4" id="KW-0720">Serine protease</keyword>
<evidence type="ECO:0000256" key="3">
    <source>
        <dbReference type="ARBA" id="ARBA00022801"/>
    </source>
</evidence>
<dbReference type="PROSITE" id="PS00138">
    <property type="entry name" value="SUBTILASE_SER"/>
    <property type="match status" value="1"/>
</dbReference>
<evidence type="ECO:0000313" key="8">
    <source>
        <dbReference type="EMBL" id="CAG8725616.1"/>
    </source>
</evidence>
<name>A0A9N9I8X8_9GLOM</name>
<dbReference type="Pfam" id="PF00082">
    <property type="entry name" value="Peptidase_S8"/>
    <property type="match status" value="1"/>
</dbReference>
<dbReference type="GO" id="GO:0006508">
    <property type="term" value="P:proteolysis"/>
    <property type="evidence" value="ECO:0007669"/>
    <property type="project" value="UniProtKB-KW"/>
</dbReference>
<dbReference type="PRINTS" id="PR00723">
    <property type="entry name" value="SUBTILISIN"/>
</dbReference>
<evidence type="ECO:0000256" key="5">
    <source>
        <dbReference type="PROSITE-ProRule" id="PRU01240"/>
    </source>
</evidence>
<proteinExistence type="inferred from homology"/>
<evidence type="ECO:0000259" key="7">
    <source>
        <dbReference type="Pfam" id="PF00082"/>
    </source>
</evidence>
<dbReference type="CDD" id="cd04077">
    <property type="entry name" value="Peptidases_S8_PCSK9_ProteinaseK_like"/>
    <property type="match status" value="1"/>
</dbReference>
<keyword evidence="2" id="KW-0645">Protease</keyword>
<feature type="non-terminal residue" evidence="8">
    <location>
        <position position="404"/>
    </location>
</feature>
<dbReference type="InterPro" id="IPR022398">
    <property type="entry name" value="Peptidase_S8_His-AS"/>
</dbReference>
<dbReference type="OrthoDB" id="206201at2759"/>
<dbReference type="InterPro" id="IPR050131">
    <property type="entry name" value="Peptidase_S8_subtilisin-like"/>
</dbReference>
<keyword evidence="9" id="KW-1185">Reference proteome</keyword>
<dbReference type="AlphaFoldDB" id="A0A9N9I8X8"/>
<dbReference type="PROSITE" id="PS51892">
    <property type="entry name" value="SUBTILASE"/>
    <property type="match status" value="1"/>
</dbReference>
<dbReference type="InterPro" id="IPR000209">
    <property type="entry name" value="Peptidase_S8/S53_dom"/>
</dbReference>
<dbReference type="PANTHER" id="PTHR43806:SF13">
    <property type="entry name" value="SUBTILASE-TYPE PROTEINASE RRT12"/>
    <property type="match status" value="1"/>
</dbReference>
<dbReference type="InterPro" id="IPR034193">
    <property type="entry name" value="PCSK9_ProteinaseK-like"/>
</dbReference>
<protein>
    <submittedName>
        <fullName evidence="8">9837_t:CDS:1</fullName>
    </submittedName>
</protein>
<dbReference type="InterPro" id="IPR036852">
    <property type="entry name" value="Peptidase_S8/S53_dom_sf"/>
</dbReference>
<evidence type="ECO:0000256" key="1">
    <source>
        <dbReference type="ARBA" id="ARBA00011073"/>
    </source>
</evidence>
<feature type="domain" description="Peptidase S8/S53" evidence="7">
    <location>
        <begin position="184"/>
        <end position="385"/>
    </location>
</feature>
<dbReference type="PROSITE" id="PS00137">
    <property type="entry name" value="SUBTILASE_HIS"/>
    <property type="match status" value="1"/>
</dbReference>
<dbReference type="Gene3D" id="3.40.50.200">
    <property type="entry name" value="Peptidase S8/S53 domain"/>
    <property type="match status" value="1"/>
</dbReference>
<dbReference type="PANTHER" id="PTHR43806">
    <property type="entry name" value="PEPTIDASE S8"/>
    <property type="match status" value="1"/>
</dbReference>
<comment type="caution">
    <text evidence="5">Lacks conserved residue(s) required for the propagation of feature annotation.</text>
</comment>
<accession>A0A9N9I8X8</accession>